<dbReference type="Proteomes" id="UP000602076">
    <property type="component" value="Unassembled WGS sequence"/>
</dbReference>
<dbReference type="EMBL" id="JACXSI010000023">
    <property type="protein sequence ID" value="MBD3108823.1"/>
    <property type="molecule type" value="Genomic_DNA"/>
</dbReference>
<gene>
    <name evidence="1" type="ORF">IEO70_10635</name>
</gene>
<comment type="caution">
    <text evidence="1">The sequence shown here is derived from an EMBL/GenBank/DDBJ whole genome shotgun (WGS) entry which is preliminary data.</text>
</comment>
<proteinExistence type="predicted"/>
<evidence type="ECO:0000313" key="1">
    <source>
        <dbReference type="EMBL" id="MBD3108823.1"/>
    </source>
</evidence>
<sequence>MLDQQFLEELREYIAEYQSHLLESAKCENAIFSQCSMHDELILDDNLEDFIERKRKPTFQELLFQFIDQTGETDAAIYNRALIDRKLFSKIRSNNLYHPGKNTVLALALALKLNIENTDALLNAAGYSLSDSNTSDLIIQFCIEKNIYTIHNVNLALDHFDEKPL</sequence>
<evidence type="ECO:0000313" key="2">
    <source>
        <dbReference type="Proteomes" id="UP000602076"/>
    </source>
</evidence>
<reference evidence="1" key="1">
    <citation type="submission" date="2020-09" db="EMBL/GenBank/DDBJ databases">
        <title>Bacillus faecalis sp. nov., a moderately halophilic bacterium isolated from cow faeces.</title>
        <authorList>
            <person name="Jiang L."/>
            <person name="Lee J."/>
        </authorList>
    </citation>
    <scope>NUCLEOTIDE SEQUENCE</scope>
    <source>
        <strain evidence="1">AGMB 02131</strain>
    </source>
</reference>
<dbReference type="RefSeq" id="WP_190998351.1">
    <property type="nucleotide sequence ID" value="NZ_JACXSI010000023.1"/>
</dbReference>
<organism evidence="1 2">
    <name type="scientific">Peribacillus faecalis</name>
    <dbReference type="NCBI Taxonomy" id="2772559"/>
    <lineage>
        <taxon>Bacteria</taxon>
        <taxon>Bacillati</taxon>
        <taxon>Bacillota</taxon>
        <taxon>Bacilli</taxon>
        <taxon>Bacillales</taxon>
        <taxon>Bacillaceae</taxon>
        <taxon>Peribacillus</taxon>
    </lineage>
</organism>
<accession>A0A927CWB5</accession>
<dbReference type="AlphaFoldDB" id="A0A927CWB5"/>
<name>A0A927CWB5_9BACI</name>
<keyword evidence="2" id="KW-1185">Reference proteome</keyword>
<protein>
    <submittedName>
        <fullName evidence="1">Uncharacterized protein</fullName>
    </submittedName>
</protein>